<name>A0A9D4Y862_PEA</name>
<keyword evidence="6" id="KW-0378">Hydrolase</keyword>
<dbReference type="InterPro" id="IPR017946">
    <property type="entry name" value="PLC-like_Pdiesterase_TIM-brl"/>
</dbReference>
<feature type="domain" description="PI-PLC Y-box" evidence="12">
    <location>
        <begin position="54"/>
        <end position="79"/>
    </location>
</feature>
<comment type="catalytic activity">
    <reaction evidence="1">
        <text>a 1,2-diacyl-sn-glycero-3-phospho-(1D-myo-inositol-4,5-bisphosphate) + H2O = 1D-myo-inositol 1,4,5-trisphosphate + a 1,2-diacyl-sn-glycerol + H(+)</text>
        <dbReference type="Rhea" id="RHEA:33179"/>
        <dbReference type="ChEBI" id="CHEBI:15377"/>
        <dbReference type="ChEBI" id="CHEBI:15378"/>
        <dbReference type="ChEBI" id="CHEBI:17815"/>
        <dbReference type="ChEBI" id="CHEBI:58456"/>
        <dbReference type="ChEBI" id="CHEBI:203600"/>
        <dbReference type="EC" id="3.1.4.11"/>
    </reaction>
</comment>
<dbReference type="InterPro" id="IPR001192">
    <property type="entry name" value="PI-PLC_fam"/>
</dbReference>
<dbReference type="EMBL" id="JAMSHJ010000002">
    <property type="protein sequence ID" value="KAI5434112.1"/>
    <property type="molecule type" value="Genomic_DNA"/>
</dbReference>
<dbReference type="SMART" id="SM00149">
    <property type="entry name" value="PLCYc"/>
    <property type="match status" value="1"/>
</dbReference>
<dbReference type="Gene3D" id="2.60.40.150">
    <property type="entry name" value="C2 domain"/>
    <property type="match status" value="1"/>
</dbReference>
<evidence type="ECO:0000259" key="11">
    <source>
        <dbReference type="PROSITE" id="PS50004"/>
    </source>
</evidence>
<gene>
    <name evidence="13" type="ORF">KIW84_021106</name>
</gene>
<keyword evidence="8" id="KW-0443">Lipid metabolism</keyword>
<dbReference type="GO" id="GO:0048015">
    <property type="term" value="P:phosphatidylinositol-mediated signaling"/>
    <property type="evidence" value="ECO:0007669"/>
    <property type="project" value="TreeGrafter"/>
</dbReference>
<evidence type="ECO:0000256" key="5">
    <source>
        <dbReference type="ARBA" id="ARBA00022475"/>
    </source>
</evidence>
<proteinExistence type="predicted"/>
<dbReference type="GO" id="GO:0051209">
    <property type="term" value="P:release of sequestered calcium ion into cytosol"/>
    <property type="evidence" value="ECO:0007669"/>
    <property type="project" value="TreeGrafter"/>
</dbReference>
<dbReference type="Proteomes" id="UP001058974">
    <property type="component" value="Chromosome 2"/>
</dbReference>
<evidence type="ECO:0000256" key="7">
    <source>
        <dbReference type="ARBA" id="ARBA00022963"/>
    </source>
</evidence>
<dbReference type="GO" id="GO:0005886">
    <property type="term" value="C:plasma membrane"/>
    <property type="evidence" value="ECO:0007669"/>
    <property type="project" value="UniProtKB-SubCell"/>
</dbReference>
<dbReference type="Gene3D" id="3.20.20.190">
    <property type="entry name" value="Phosphatidylinositol (PI) phosphodiesterase"/>
    <property type="match status" value="1"/>
</dbReference>
<dbReference type="SUPFAM" id="SSF51695">
    <property type="entry name" value="PLC-like phosphodiesterases"/>
    <property type="match status" value="1"/>
</dbReference>
<dbReference type="EC" id="3.1.4.11" evidence="4"/>
<evidence type="ECO:0000256" key="4">
    <source>
        <dbReference type="ARBA" id="ARBA00012368"/>
    </source>
</evidence>
<dbReference type="InterPro" id="IPR001711">
    <property type="entry name" value="PLipase_C_Pinositol-sp_Y"/>
</dbReference>
<dbReference type="AlphaFoldDB" id="A0A9D4Y862"/>
<evidence type="ECO:0000313" key="13">
    <source>
        <dbReference type="EMBL" id="KAI5434112.1"/>
    </source>
</evidence>
<dbReference type="InterPro" id="IPR000008">
    <property type="entry name" value="C2_dom"/>
</dbReference>
<comment type="caution">
    <text evidence="13">The sequence shown here is derived from an EMBL/GenBank/DDBJ whole genome shotgun (WGS) entry which is preliminary data.</text>
</comment>
<dbReference type="PROSITE" id="PS50004">
    <property type="entry name" value="C2"/>
    <property type="match status" value="1"/>
</dbReference>
<protein>
    <recommendedName>
        <fullName evidence="4">phosphoinositide phospholipase C</fullName>
        <ecNumber evidence="4">3.1.4.11</ecNumber>
    </recommendedName>
</protein>
<dbReference type="GO" id="GO:0016042">
    <property type="term" value="P:lipid catabolic process"/>
    <property type="evidence" value="ECO:0007669"/>
    <property type="project" value="UniProtKB-KW"/>
</dbReference>
<evidence type="ECO:0000256" key="8">
    <source>
        <dbReference type="ARBA" id="ARBA00023098"/>
    </source>
</evidence>
<dbReference type="PANTHER" id="PTHR10336">
    <property type="entry name" value="PHOSPHOINOSITIDE-SPECIFIC PHOSPHOLIPASE C FAMILY PROTEIN"/>
    <property type="match status" value="1"/>
</dbReference>
<dbReference type="InterPro" id="IPR035892">
    <property type="entry name" value="C2_domain_sf"/>
</dbReference>
<comment type="cofactor">
    <cofactor evidence="2">
        <name>Ca(2+)</name>
        <dbReference type="ChEBI" id="CHEBI:29108"/>
    </cofactor>
</comment>
<evidence type="ECO:0000256" key="1">
    <source>
        <dbReference type="ARBA" id="ARBA00001195"/>
    </source>
</evidence>
<comment type="subcellular location">
    <subcellularLocation>
        <location evidence="3">Cell membrane</location>
        <topology evidence="3">Peripheral membrane protein</topology>
    </subcellularLocation>
</comment>
<dbReference type="FunFam" id="2.60.40.150:FF:000060">
    <property type="entry name" value="Phosphoinositide phospholipase C"/>
    <property type="match status" value="1"/>
</dbReference>
<feature type="domain" description="C2" evidence="11">
    <location>
        <begin position="79"/>
        <end position="210"/>
    </location>
</feature>
<keyword evidence="9" id="KW-0472">Membrane</keyword>
<dbReference type="PROSITE" id="PS50008">
    <property type="entry name" value="PIPLC_Y_DOMAIN"/>
    <property type="match status" value="1"/>
</dbReference>
<keyword evidence="7" id="KW-0442">Lipid degradation</keyword>
<dbReference type="GO" id="GO:0004435">
    <property type="term" value="F:phosphatidylinositol-4,5-bisphosphate phospholipase C activity"/>
    <property type="evidence" value="ECO:0007669"/>
    <property type="project" value="UniProtKB-EC"/>
</dbReference>
<reference evidence="13 14" key="1">
    <citation type="journal article" date="2022" name="Nat. Genet.">
        <title>Improved pea reference genome and pan-genome highlight genomic features and evolutionary characteristics.</title>
        <authorList>
            <person name="Yang T."/>
            <person name="Liu R."/>
            <person name="Luo Y."/>
            <person name="Hu S."/>
            <person name="Wang D."/>
            <person name="Wang C."/>
            <person name="Pandey M.K."/>
            <person name="Ge S."/>
            <person name="Xu Q."/>
            <person name="Li N."/>
            <person name="Li G."/>
            <person name="Huang Y."/>
            <person name="Saxena R.K."/>
            <person name="Ji Y."/>
            <person name="Li M."/>
            <person name="Yan X."/>
            <person name="He Y."/>
            <person name="Liu Y."/>
            <person name="Wang X."/>
            <person name="Xiang C."/>
            <person name="Varshney R.K."/>
            <person name="Ding H."/>
            <person name="Gao S."/>
            <person name="Zong X."/>
        </authorList>
    </citation>
    <scope>NUCLEOTIDE SEQUENCE [LARGE SCALE GENOMIC DNA]</scope>
    <source>
        <strain evidence="13 14">cv. Zhongwan 6</strain>
    </source>
</reference>
<accession>A0A9D4Y862</accession>
<dbReference type="SMART" id="SM00239">
    <property type="entry name" value="C2"/>
    <property type="match status" value="1"/>
</dbReference>
<keyword evidence="5" id="KW-1003">Cell membrane</keyword>
<keyword evidence="10" id="KW-0807">Transducer</keyword>
<evidence type="ECO:0000256" key="3">
    <source>
        <dbReference type="ARBA" id="ARBA00004202"/>
    </source>
</evidence>
<dbReference type="GO" id="GO:0006950">
    <property type="term" value="P:response to stress"/>
    <property type="evidence" value="ECO:0007669"/>
    <property type="project" value="UniProtKB-ARBA"/>
</dbReference>
<evidence type="ECO:0000259" key="12">
    <source>
        <dbReference type="PROSITE" id="PS50008"/>
    </source>
</evidence>
<evidence type="ECO:0000256" key="9">
    <source>
        <dbReference type="ARBA" id="ARBA00023136"/>
    </source>
</evidence>
<evidence type="ECO:0000313" key="14">
    <source>
        <dbReference type="Proteomes" id="UP001058974"/>
    </source>
</evidence>
<evidence type="ECO:0000256" key="2">
    <source>
        <dbReference type="ARBA" id="ARBA00001913"/>
    </source>
</evidence>
<dbReference type="CDD" id="cd00275">
    <property type="entry name" value="C2_PLC_like"/>
    <property type="match status" value="1"/>
</dbReference>
<keyword evidence="14" id="KW-1185">Reference proteome</keyword>
<sequence length="228" mass="26183">MEQTSLGSHRKISSGYIQGRHVSNHRISNHISGGCMELRWSHSICRLAREFGVGKSLWLMQGMFRANGGCGYVKKPEILMQKLHCDHEFDPTRIMPVKKTLKVKLYMGHGWSLDFSPTHFDMFSPPDFYSEVGIVGMPCDITKKKTKVIMDNWFPVWNEEFEFPLTVPEIALLQIQVKDRDPTGKDDFAGQTCLPVSELRSGFRSVPLYNEKGEQFKSVKLLMSFQFE</sequence>
<dbReference type="Gramene" id="Psat02G0110600-T3">
    <property type="protein sequence ID" value="KAI5434112.1"/>
    <property type="gene ID" value="KIW84_021106"/>
</dbReference>
<dbReference type="Pfam" id="PF00168">
    <property type="entry name" value="C2"/>
    <property type="match status" value="1"/>
</dbReference>
<evidence type="ECO:0000256" key="6">
    <source>
        <dbReference type="ARBA" id="ARBA00022801"/>
    </source>
</evidence>
<dbReference type="PANTHER" id="PTHR10336:SF161">
    <property type="entry name" value="PHOSPHOINOSITIDE PHOSPHOLIPASE C"/>
    <property type="match status" value="1"/>
</dbReference>
<organism evidence="13 14">
    <name type="scientific">Pisum sativum</name>
    <name type="common">Garden pea</name>
    <name type="synonym">Lathyrus oleraceus</name>
    <dbReference type="NCBI Taxonomy" id="3888"/>
    <lineage>
        <taxon>Eukaryota</taxon>
        <taxon>Viridiplantae</taxon>
        <taxon>Streptophyta</taxon>
        <taxon>Embryophyta</taxon>
        <taxon>Tracheophyta</taxon>
        <taxon>Spermatophyta</taxon>
        <taxon>Magnoliopsida</taxon>
        <taxon>eudicotyledons</taxon>
        <taxon>Gunneridae</taxon>
        <taxon>Pentapetalae</taxon>
        <taxon>rosids</taxon>
        <taxon>fabids</taxon>
        <taxon>Fabales</taxon>
        <taxon>Fabaceae</taxon>
        <taxon>Papilionoideae</taxon>
        <taxon>50 kb inversion clade</taxon>
        <taxon>NPAAA clade</taxon>
        <taxon>Hologalegina</taxon>
        <taxon>IRL clade</taxon>
        <taxon>Fabeae</taxon>
        <taxon>Lathyrus</taxon>
    </lineage>
</organism>
<evidence type="ECO:0000256" key="10">
    <source>
        <dbReference type="ARBA" id="ARBA00023224"/>
    </source>
</evidence>
<dbReference type="SUPFAM" id="SSF49562">
    <property type="entry name" value="C2 domain (Calcium/lipid-binding domain, CaLB)"/>
    <property type="match status" value="1"/>
</dbReference>